<evidence type="ECO:0000256" key="9">
    <source>
        <dbReference type="ARBA" id="ARBA00023066"/>
    </source>
</evidence>
<evidence type="ECO:0000259" key="15">
    <source>
        <dbReference type="Pfam" id="PF02784"/>
    </source>
</evidence>
<dbReference type="AlphaFoldDB" id="A0A6S6TSY5"/>
<dbReference type="HAMAP" id="MF_01417">
    <property type="entry name" value="SpeA"/>
    <property type="match status" value="1"/>
</dbReference>
<comment type="similarity">
    <text evidence="4 12">Belongs to the Orn/Lys/Arg decarboxylase class-II family. SpeA subfamily.</text>
</comment>
<evidence type="ECO:0000256" key="12">
    <source>
        <dbReference type="HAMAP-Rule" id="MF_01417"/>
    </source>
</evidence>
<accession>A0A6S6TSY5</accession>
<evidence type="ECO:0000256" key="14">
    <source>
        <dbReference type="PIRSR" id="PIRSR600183-50"/>
    </source>
</evidence>
<dbReference type="GO" id="GO:0006527">
    <property type="term" value="P:L-arginine catabolic process"/>
    <property type="evidence" value="ECO:0007669"/>
    <property type="project" value="InterPro"/>
</dbReference>
<dbReference type="GO" id="GO:0046872">
    <property type="term" value="F:metal ion binding"/>
    <property type="evidence" value="ECO:0007669"/>
    <property type="project" value="UniProtKB-KW"/>
</dbReference>
<dbReference type="InterPro" id="IPR029066">
    <property type="entry name" value="PLP-binding_barrel"/>
</dbReference>
<dbReference type="Pfam" id="PF17810">
    <property type="entry name" value="Arg_decarb_HB"/>
    <property type="match status" value="1"/>
</dbReference>
<sequence length="637" mass="72282">MSSDNMHTPHWDIQSARQLYSIKHWSNGYFDINANGNVTMQLPEQPSAQIDLYELAQCLHREQGMRWPLLVRFVDVLHDRVKNLQTAFNTAIEACGQDSQYTAIYPIKVNQQRSVVEQLIVGGGDQVGLEAGSKPELMAVLGTAPTGSTIICNGYKDREYLRLALIGRQMGHQIYIVIEKPSELDEVLEESEKLQIEPLLGVRVRLYSLGKGKWQNTGGEKSKFGLSAVQSLQMLEKLKAAGALNKLQLLHFHMGSQIANIQDIQRGMREASRYFAELHSLGANIQVVDVGGGLGVDYEGSRSRNDCSINYTTQEYANTIVRSVLDACEQYELPFPDFMTESGRGMTAHHAMLITNVIGTDPEQSLETPVPAEPKFTDPAILHNLYRLYKNENVLPPSEIYHDASYWLNEAHGMYSHGVINLSQRAKAEELNRCICHQLLDQPELFEALDQEIRNGLREKLADKYFCNFSLFQSMPDVWAIDQIFPIMPLHRLNEYPEQRATLQDMTCDSDGTVSRYVNSGKLDSTLPLHKLKTNQTYLLGIFMIGAYQEILGDLHNLFGDTDSINVRLMPDGKYEINEPERGDTIDELLRYVHFEPKDLLAQCRRKLARTVDDMDRQKMLLREIEAGLIGYTYLED</sequence>
<feature type="domain" description="Arginine decarboxylase helical bundle" evidence="16">
    <location>
        <begin position="378"/>
        <end position="442"/>
    </location>
</feature>
<dbReference type="NCBIfam" id="NF003763">
    <property type="entry name" value="PRK05354.1"/>
    <property type="match status" value="1"/>
</dbReference>
<proteinExistence type="inferred from homology"/>
<evidence type="ECO:0000256" key="13">
    <source>
        <dbReference type="PIRSR" id="PIRSR001336-50"/>
    </source>
</evidence>
<evidence type="ECO:0000313" key="18">
    <source>
        <dbReference type="EMBL" id="CAA6818196.1"/>
    </source>
</evidence>
<evidence type="ECO:0000256" key="6">
    <source>
        <dbReference type="ARBA" id="ARBA00022793"/>
    </source>
</evidence>
<protein>
    <recommendedName>
        <fullName evidence="12">Biosynthetic arginine decarboxylase</fullName>
        <shortName evidence="12">ADC</shortName>
        <ecNumber evidence="12">4.1.1.19</ecNumber>
    </recommendedName>
</protein>
<keyword evidence="7 12" id="KW-0460">Magnesium</keyword>
<dbReference type="Gene3D" id="2.40.37.10">
    <property type="entry name" value="Lyase, Ornithine Decarboxylase, Chain A, domain 1"/>
    <property type="match status" value="1"/>
</dbReference>
<comment type="cofactor">
    <cofactor evidence="2 12">
        <name>Mg(2+)</name>
        <dbReference type="ChEBI" id="CHEBI:18420"/>
    </cofactor>
</comment>
<evidence type="ECO:0000256" key="11">
    <source>
        <dbReference type="ARBA" id="ARBA00023239"/>
    </source>
</evidence>
<dbReference type="CDD" id="cd06830">
    <property type="entry name" value="PLPDE_III_ADC"/>
    <property type="match status" value="1"/>
</dbReference>
<dbReference type="PROSITE" id="PS00879">
    <property type="entry name" value="ODR_DC_2_2"/>
    <property type="match status" value="1"/>
</dbReference>
<dbReference type="InterPro" id="IPR022657">
    <property type="entry name" value="De-COase2_CS"/>
</dbReference>
<evidence type="ECO:0000256" key="4">
    <source>
        <dbReference type="ARBA" id="ARBA00008357"/>
    </source>
</evidence>
<evidence type="ECO:0000259" key="17">
    <source>
        <dbReference type="Pfam" id="PF17944"/>
    </source>
</evidence>
<keyword evidence="8 12" id="KW-0663">Pyridoxal phosphate</keyword>
<dbReference type="EC" id="4.1.1.19" evidence="12"/>
<dbReference type="UniPathway" id="UPA00186">
    <property type="reaction ID" value="UER00284"/>
</dbReference>
<keyword evidence="10 12" id="KW-0620">Polyamine biosynthesis</keyword>
<dbReference type="Pfam" id="PF02784">
    <property type="entry name" value="Orn_Arg_deC_N"/>
    <property type="match status" value="1"/>
</dbReference>
<comment type="pathway">
    <text evidence="12">Amine and polyamine biosynthesis; agmatine biosynthesis; agmatine from L-arginine: step 1/1.</text>
</comment>
<gene>
    <name evidence="12" type="primary">speA</name>
    <name evidence="18" type="ORF">HELGO_WM37912</name>
</gene>
<evidence type="ECO:0000256" key="7">
    <source>
        <dbReference type="ARBA" id="ARBA00022842"/>
    </source>
</evidence>
<dbReference type="PIRSF" id="PIRSF001336">
    <property type="entry name" value="Arg_decrbxlase"/>
    <property type="match status" value="1"/>
</dbReference>
<dbReference type="Gene3D" id="1.10.287.3440">
    <property type="match status" value="1"/>
</dbReference>
<dbReference type="PANTHER" id="PTHR43295:SF9">
    <property type="entry name" value="BIOSYNTHETIC ARGININE DECARBOXYLASE"/>
    <property type="match status" value="1"/>
</dbReference>
<dbReference type="InterPro" id="IPR022644">
    <property type="entry name" value="De-COase2_N"/>
</dbReference>
<dbReference type="SUPFAM" id="SSF50621">
    <property type="entry name" value="Alanine racemase C-terminal domain-like"/>
    <property type="match status" value="1"/>
</dbReference>
<evidence type="ECO:0000256" key="5">
    <source>
        <dbReference type="ARBA" id="ARBA00022723"/>
    </source>
</evidence>
<dbReference type="InterPro" id="IPR041128">
    <property type="entry name" value="Arg_decarbox_C"/>
</dbReference>
<keyword evidence="6 12" id="KW-0210">Decarboxylase</keyword>
<evidence type="ECO:0000256" key="2">
    <source>
        <dbReference type="ARBA" id="ARBA00001946"/>
    </source>
</evidence>
<organism evidence="18">
    <name type="scientific">uncultured Thiotrichaceae bacterium</name>
    <dbReference type="NCBI Taxonomy" id="298394"/>
    <lineage>
        <taxon>Bacteria</taxon>
        <taxon>Pseudomonadati</taxon>
        <taxon>Pseudomonadota</taxon>
        <taxon>Gammaproteobacteria</taxon>
        <taxon>Thiotrichales</taxon>
        <taxon>Thiotrichaceae</taxon>
        <taxon>environmental samples</taxon>
    </lineage>
</organism>
<dbReference type="GO" id="GO:0008295">
    <property type="term" value="P:spermidine biosynthetic process"/>
    <property type="evidence" value="ECO:0007669"/>
    <property type="project" value="UniProtKB-UniRule"/>
</dbReference>
<evidence type="ECO:0000256" key="10">
    <source>
        <dbReference type="ARBA" id="ARBA00023115"/>
    </source>
</evidence>
<comment type="catalytic activity">
    <reaction evidence="12">
        <text>L-arginine + H(+) = agmatine + CO2</text>
        <dbReference type="Rhea" id="RHEA:17641"/>
        <dbReference type="ChEBI" id="CHEBI:15378"/>
        <dbReference type="ChEBI" id="CHEBI:16526"/>
        <dbReference type="ChEBI" id="CHEBI:32682"/>
        <dbReference type="ChEBI" id="CHEBI:58145"/>
        <dbReference type="EC" id="4.1.1.19"/>
    </reaction>
</comment>
<keyword evidence="5 12" id="KW-0479">Metal-binding</keyword>
<dbReference type="GO" id="GO:0008792">
    <property type="term" value="F:arginine decarboxylase activity"/>
    <property type="evidence" value="ECO:0007669"/>
    <property type="project" value="UniProtKB-UniRule"/>
</dbReference>
<dbReference type="NCBIfam" id="TIGR01273">
    <property type="entry name" value="speA"/>
    <property type="match status" value="1"/>
</dbReference>
<evidence type="ECO:0000256" key="3">
    <source>
        <dbReference type="ARBA" id="ARBA00002257"/>
    </source>
</evidence>
<keyword evidence="9 12" id="KW-0745">Spermidine biosynthesis</keyword>
<feature type="active site" description="Proton donor" evidence="14">
    <location>
        <position position="508"/>
    </location>
</feature>
<dbReference type="PROSITE" id="PS00878">
    <property type="entry name" value="ODR_DC_2_1"/>
    <property type="match status" value="1"/>
</dbReference>
<dbReference type="InterPro" id="IPR040634">
    <property type="entry name" value="Arg_decarb_HB"/>
</dbReference>
<name>A0A6S6TSY5_9GAMM</name>
<evidence type="ECO:0000256" key="1">
    <source>
        <dbReference type="ARBA" id="ARBA00001933"/>
    </source>
</evidence>
<comment type="cofactor">
    <cofactor evidence="1 12 13">
        <name>pyridoxal 5'-phosphate</name>
        <dbReference type="ChEBI" id="CHEBI:597326"/>
    </cofactor>
</comment>
<dbReference type="Gene3D" id="3.20.20.10">
    <property type="entry name" value="Alanine racemase"/>
    <property type="match status" value="1"/>
</dbReference>
<comment type="function">
    <text evidence="3 12">Catalyzes the biosynthesis of agmatine from arginine.</text>
</comment>
<dbReference type="GO" id="GO:0033388">
    <property type="term" value="P:putrescine biosynthetic process from arginine"/>
    <property type="evidence" value="ECO:0007669"/>
    <property type="project" value="TreeGrafter"/>
</dbReference>
<dbReference type="SUPFAM" id="SSF51419">
    <property type="entry name" value="PLP-binding barrel"/>
    <property type="match status" value="1"/>
</dbReference>
<evidence type="ECO:0000256" key="8">
    <source>
        <dbReference type="ARBA" id="ARBA00022898"/>
    </source>
</evidence>
<feature type="domain" description="Orn/DAP/Arg decarboxylase 2 N-terminal" evidence="15">
    <location>
        <begin position="90"/>
        <end position="348"/>
    </location>
</feature>
<dbReference type="InterPro" id="IPR009006">
    <property type="entry name" value="Ala_racemase/Decarboxylase_C"/>
</dbReference>
<feature type="domain" description="Arginine decarboxylase C-terminal helical" evidence="17">
    <location>
        <begin position="586"/>
        <end position="635"/>
    </location>
</feature>
<dbReference type="InterPro" id="IPR002985">
    <property type="entry name" value="Arg_decrbxlase"/>
</dbReference>
<evidence type="ECO:0000259" key="16">
    <source>
        <dbReference type="Pfam" id="PF17810"/>
    </source>
</evidence>
<dbReference type="InterPro" id="IPR000183">
    <property type="entry name" value="Orn/DAP/Arg_de-COase"/>
</dbReference>
<dbReference type="FunFam" id="3.20.20.10:FF:000001">
    <property type="entry name" value="Biosynthetic arginine decarboxylase"/>
    <property type="match status" value="1"/>
</dbReference>
<dbReference type="EMBL" id="CACVAT010000300">
    <property type="protein sequence ID" value="CAA6818196.1"/>
    <property type="molecule type" value="Genomic_DNA"/>
</dbReference>
<dbReference type="PRINTS" id="PR01180">
    <property type="entry name" value="ARGDCRBXLASE"/>
</dbReference>
<dbReference type="Pfam" id="PF17944">
    <property type="entry name" value="Arg_decarbox_C"/>
    <property type="match status" value="1"/>
</dbReference>
<feature type="modified residue" description="N6-(pyridoxal phosphate)lysine" evidence="12 13">
    <location>
        <position position="108"/>
    </location>
</feature>
<keyword evidence="11 12" id="KW-0456">Lyase</keyword>
<dbReference type="InterPro" id="IPR022653">
    <property type="entry name" value="De-COase2_pyr-phos_BS"/>
</dbReference>
<feature type="binding site" evidence="12">
    <location>
        <begin position="288"/>
        <end position="298"/>
    </location>
    <ligand>
        <name>substrate</name>
    </ligand>
</feature>
<dbReference type="PRINTS" id="PR01179">
    <property type="entry name" value="ODADCRBXLASE"/>
</dbReference>
<dbReference type="PANTHER" id="PTHR43295">
    <property type="entry name" value="ARGININE DECARBOXYLASE"/>
    <property type="match status" value="1"/>
</dbReference>
<dbReference type="Gene3D" id="1.20.58.930">
    <property type="match status" value="1"/>
</dbReference>
<reference evidence="18" key="1">
    <citation type="submission" date="2020-01" db="EMBL/GenBank/DDBJ databases">
        <authorList>
            <person name="Meier V. D."/>
            <person name="Meier V D."/>
        </authorList>
    </citation>
    <scope>NUCLEOTIDE SEQUENCE</scope>
    <source>
        <strain evidence="18">HLG_WM_MAG_09</strain>
    </source>
</reference>